<accession>A0ABY5WDN1</accession>
<proteinExistence type="inferred from homology"/>
<keyword evidence="2 3" id="KW-0808">Transferase</keyword>
<dbReference type="Proteomes" id="UP001059617">
    <property type="component" value="Chromosome"/>
</dbReference>
<sequence>MSPEALQRIDDALTRPAAQQPVWPDPQAVAGVRDSLLSAPPITLPSEVDRLRRRLAAVARGRAFLVQGGDCAETFASNTPAHLGANLRTLLRMSAVLGHAARLPVVKVGRIAGQFAKPRSKATDTHGLPVYRGDIVNSATPDPRLRVPDPDRMLRAYANSGAAMRFIRRLHRCGIAEIFTSHECLLLDYERTMLRPAGPGGRLYNLSSHFLWIGERTRQLDGAHIAFAALMANPIGIKLGPTATPEEVVEYLERLDPDHEPGRVTLITRLGHDQVEKVLPGIVEKVEASGHQVVWQCDAMHGNTHESTTGYKTRHFDRILAEVRSFFAVHRELGTYPGGIHLELTGEPVTECQGGALHVSDHDLRACYSTACDPRLNHRQAMELAVRIARILRS</sequence>
<protein>
    <recommendedName>
        <fullName evidence="3">Phospho-2-dehydro-3-deoxyheptonate aldolase</fullName>
        <ecNumber evidence="3">2.5.1.54</ecNumber>
    </recommendedName>
</protein>
<dbReference type="EC" id="2.5.1.54" evidence="3"/>
<dbReference type="InterPro" id="IPR002480">
    <property type="entry name" value="DAHP_synth_2"/>
</dbReference>
<dbReference type="SUPFAM" id="SSF51569">
    <property type="entry name" value="Aldolase"/>
    <property type="match status" value="1"/>
</dbReference>
<keyword evidence="3" id="KW-0028">Amino-acid biosynthesis</keyword>
<comment type="pathway">
    <text evidence="3">Metabolic intermediate biosynthesis; chorismate biosynthesis; chorismate from D-erythrose 4-phosphate and phosphoenolpyruvate: step 1/7.</text>
</comment>
<name>A0ABY5WDN1_9ACTN</name>
<evidence type="ECO:0000256" key="3">
    <source>
        <dbReference type="RuleBase" id="RU363071"/>
    </source>
</evidence>
<evidence type="ECO:0000256" key="1">
    <source>
        <dbReference type="ARBA" id="ARBA00008911"/>
    </source>
</evidence>
<keyword evidence="3" id="KW-0057">Aromatic amino acid biosynthesis</keyword>
<evidence type="ECO:0000313" key="4">
    <source>
        <dbReference type="EMBL" id="UWP87591.1"/>
    </source>
</evidence>
<keyword evidence="5" id="KW-1185">Reference proteome</keyword>
<evidence type="ECO:0000313" key="5">
    <source>
        <dbReference type="Proteomes" id="UP001059617"/>
    </source>
</evidence>
<dbReference type="InterPro" id="IPR013785">
    <property type="entry name" value="Aldolase_TIM"/>
</dbReference>
<dbReference type="Pfam" id="PF01474">
    <property type="entry name" value="DAHP_synth_2"/>
    <property type="match status" value="1"/>
</dbReference>
<comment type="similarity">
    <text evidence="1 3">Belongs to the class-II DAHP synthase family.</text>
</comment>
<organism evidence="4 5">
    <name type="scientific">Dactylosporangium fulvum</name>
    <dbReference type="NCBI Taxonomy" id="53359"/>
    <lineage>
        <taxon>Bacteria</taxon>
        <taxon>Bacillati</taxon>
        <taxon>Actinomycetota</taxon>
        <taxon>Actinomycetes</taxon>
        <taxon>Micromonosporales</taxon>
        <taxon>Micromonosporaceae</taxon>
        <taxon>Dactylosporangium</taxon>
    </lineage>
</organism>
<dbReference type="EMBL" id="CP073720">
    <property type="protein sequence ID" value="UWP87591.1"/>
    <property type="molecule type" value="Genomic_DNA"/>
</dbReference>
<dbReference type="Gene3D" id="3.20.20.70">
    <property type="entry name" value="Aldolase class I"/>
    <property type="match status" value="1"/>
</dbReference>
<comment type="catalytic activity">
    <reaction evidence="3">
        <text>D-erythrose 4-phosphate + phosphoenolpyruvate + H2O = 7-phospho-2-dehydro-3-deoxy-D-arabino-heptonate + phosphate</text>
        <dbReference type="Rhea" id="RHEA:14717"/>
        <dbReference type="ChEBI" id="CHEBI:15377"/>
        <dbReference type="ChEBI" id="CHEBI:16897"/>
        <dbReference type="ChEBI" id="CHEBI:43474"/>
        <dbReference type="ChEBI" id="CHEBI:58394"/>
        <dbReference type="ChEBI" id="CHEBI:58702"/>
        <dbReference type="EC" id="2.5.1.54"/>
    </reaction>
</comment>
<gene>
    <name evidence="4" type="ORF">Dfulv_33900</name>
</gene>
<evidence type="ECO:0000256" key="2">
    <source>
        <dbReference type="ARBA" id="ARBA00022679"/>
    </source>
</evidence>
<dbReference type="PANTHER" id="PTHR21337:SF0">
    <property type="entry name" value="PHOSPHO-2-DEHYDRO-3-DEOXYHEPTONATE ALDOLASE"/>
    <property type="match status" value="1"/>
</dbReference>
<reference evidence="4" key="2">
    <citation type="submission" date="2022-09" db="EMBL/GenBank/DDBJ databases">
        <title>Biosynthetic gene clusters of Dactylosporangioum fulvum.</title>
        <authorList>
            <person name="Caradec T."/>
        </authorList>
    </citation>
    <scope>NUCLEOTIDE SEQUENCE</scope>
    <source>
        <strain evidence="4">NRRL B-16292</strain>
    </source>
</reference>
<dbReference type="PANTHER" id="PTHR21337">
    <property type="entry name" value="PHOSPHO-2-DEHYDRO-3-DEOXYHEPTONATE ALDOLASE 1, 2"/>
    <property type="match status" value="1"/>
</dbReference>
<reference evidence="4" key="1">
    <citation type="submission" date="2021-04" db="EMBL/GenBank/DDBJ databases">
        <authorList>
            <person name="Hartkoorn R.C."/>
            <person name="Beaudoing E."/>
            <person name="Hot D."/>
        </authorList>
    </citation>
    <scope>NUCLEOTIDE SEQUENCE</scope>
    <source>
        <strain evidence="4">NRRL B-16292</strain>
    </source>
</reference>